<dbReference type="SUPFAM" id="SSF56112">
    <property type="entry name" value="Protein kinase-like (PK-like)"/>
    <property type="match status" value="1"/>
</dbReference>
<dbReference type="PANTHER" id="PTHR12149:SF8">
    <property type="entry name" value="PROTEIN-RIBULOSAMINE 3-KINASE"/>
    <property type="match status" value="1"/>
</dbReference>
<dbReference type="Proteomes" id="UP000019063">
    <property type="component" value="Unassembled WGS sequence"/>
</dbReference>
<dbReference type="eggNOG" id="COG3001">
    <property type="taxonomic scope" value="Bacteria"/>
</dbReference>
<comment type="caution">
    <text evidence="3">The sequence shown here is derived from an EMBL/GenBank/DDBJ whole genome shotgun (WGS) entry which is preliminary data.</text>
</comment>
<sequence length="266" mass="29535">MTLPIAVLDTFGSDVAEDRPLSGGDLSDVRYVRLQDGREMVVKTGPLVHVEARMLAEMALLRAPVPSVLHAEHRLIVLDYLPEAPATRETWRGLGEALAQLHSWAGTGYGWSEDYAFGSVPIPNEMSDDWPAFWAERRLLADPSALPADIASRVERLAARLPEMLPRDPKPSLLHGDLWGGNVHFTAERAVMIDPASYYGHSEVDLAMLTLFGQPDEGFWRGYGKPDAGWEERQPIYQMWPALVHLRLFGGGYHAMVTGLLDRIGV</sequence>
<dbReference type="InterPro" id="IPR011009">
    <property type="entry name" value="Kinase-like_dom_sf"/>
</dbReference>
<dbReference type="PANTHER" id="PTHR12149">
    <property type="entry name" value="FRUCTOSAMINE 3 KINASE-RELATED PROTEIN"/>
    <property type="match status" value="1"/>
</dbReference>
<keyword evidence="2 3" id="KW-0418">Kinase</keyword>
<dbReference type="PIRSF" id="PIRSF006221">
    <property type="entry name" value="Ketosamine-3-kinase"/>
    <property type="match status" value="1"/>
</dbReference>
<dbReference type="Gene3D" id="3.30.200.20">
    <property type="entry name" value="Phosphorylase Kinase, domain 1"/>
    <property type="match status" value="1"/>
</dbReference>
<dbReference type="STRING" id="1379903.ATO8_07421"/>
<evidence type="ECO:0000313" key="3">
    <source>
        <dbReference type="EMBL" id="ETW13022.1"/>
    </source>
</evidence>
<gene>
    <name evidence="3" type="ORF">ATO8_07421</name>
</gene>
<accession>W4HJW9</accession>
<reference evidence="3 4" key="1">
    <citation type="journal article" date="2014" name="Antonie Van Leeuwenhoek">
        <title>Roseivivax atlanticus sp. nov., isolated from surface seawater of the Atlantic Ocean.</title>
        <authorList>
            <person name="Li G."/>
            <person name="Lai Q."/>
            <person name="Liu X."/>
            <person name="Sun F."/>
            <person name="Shao Z."/>
        </authorList>
    </citation>
    <scope>NUCLEOTIDE SEQUENCE [LARGE SCALE GENOMIC DNA]</scope>
    <source>
        <strain evidence="3 4">22II-s10s</strain>
    </source>
</reference>
<evidence type="ECO:0000256" key="2">
    <source>
        <dbReference type="PIRNR" id="PIRNR006221"/>
    </source>
</evidence>
<proteinExistence type="inferred from homology"/>
<dbReference type="AlphaFoldDB" id="W4HJW9"/>
<dbReference type="Gene3D" id="3.90.1200.10">
    <property type="match status" value="1"/>
</dbReference>
<dbReference type="EMBL" id="AQQW01000004">
    <property type="protein sequence ID" value="ETW13022.1"/>
    <property type="molecule type" value="Genomic_DNA"/>
</dbReference>
<dbReference type="PATRIC" id="fig|1317118.6.peg.1534"/>
<evidence type="ECO:0000256" key="1">
    <source>
        <dbReference type="ARBA" id="ARBA00009460"/>
    </source>
</evidence>
<evidence type="ECO:0000313" key="4">
    <source>
        <dbReference type="Proteomes" id="UP000019063"/>
    </source>
</evidence>
<dbReference type="OrthoDB" id="5291879at2"/>
<dbReference type="RefSeq" id="WP_051487525.1">
    <property type="nucleotide sequence ID" value="NZ_AQQW01000004.1"/>
</dbReference>
<dbReference type="InterPro" id="IPR016477">
    <property type="entry name" value="Fructo-/Ketosamine-3-kinase"/>
</dbReference>
<dbReference type="GO" id="GO:0016301">
    <property type="term" value="F:kinase activity"/>
    <property type="evidence" value="ECO:0007669"/>
    <property type="project" value="UniProtKB-UniRule"/>
</dbReference>
<keyword evidence="4" id="KW-1185">Reference proteome</keyword>
<keyword evidence="2 3" id="KW-0808">Transferase</keyword>
<organism evidence="3 4">
    <name type="scientific">Roseivivax marinus</name>
    <dbReference type="NCBI Taxonomy" id="1379903"/>
    <lineage>
        <taxon>Bacteria</taxon>
        <taxon>Pseudomonadati</taxon>
        <taxon>Pseudomonadota</taxon>
        <taxon>Alphaproteobacteria</taxon>
        <taxon>Rhodobacterales</taxon>
        <taxon>Roseobacteraceae</taxon>
        <taxon>Roseivivax</taxon>
    </lineage>
</organism>
<name>W4HJW9_9RHOB</name>
<dbReference type="Pfam" id="PF03881">
    <property type="entry name" value="Fructosamin_kin"/>
    <property type="match status" value="1"/>
</dbReference>
<protein>
    <submittedName>
        <fullName evidence="3">Phosphotransferase:kinase</fullName>
    </submittedName>
</protein>
<comment type="similarity">
    <text evidence="1 2">Belongs to the fructosamine kinase family.</text>
</comment>